<evidence type="ECO:0000313" key="4">
    <source>
        <dbReference type="Proteomes" id="UP000177006"/>
    </source>
</evidence>
<proteinExistence type="inferred from homology"/>
<evidence type="ECO:0000313" key="3">
    <source>
        <dbReference type="EMBL" id="OGD62846.1"/>
    </source>
</evidence>
<dbReference type="Proteomes" id="UP000177006">
    <property type="component" value="Unassembled WGS sequence"/>
</dbReference>
<dbReference type="InterPro" id="IPR050190">
    <property type="entry name" value="UPF0213_domain"/>
</dbReference>
<comment type="similarity">
    <text evidence="1">Belongs to the UPF0213 family.</text>
</comment>
<name>A0A1F5E6B3_9BACT</name>
<protein>
    <recommendedName>
        <fullName evidence="2">GIY-YIG domain-containing protein</fullName>
    </recommendedName>
</protein>
<dbReference type="PROSITE" id="PS50164">
    <property type="entry name" value="GIY_YIG"/>
    <property type="match status" value="1"/>
</dbReference>
<dbReference type="AlphaFoldDB" id="A0A1F5E6B3"/>
<dbReference type="InterPro" id="IPR035901">
    <property type="entry name" value="GIY-YIG_endonuc_sf"/>
</dbReference>
<dbReference type="CDD" id="cd10456">
    <property type="entry name" value="GIY-YIG_UPF0213"/>
    <property type="match status" value="1"/>
</dbReference>
<dbReference type="Gene3D" id="3.40.1440.10">
    <property type="entry name" value="GIY-YIG endonuclease"/>
    <property type="match status" value="1"/>
</dbReference>
<reference evidence="3 4" key="1">
    <citation type="journal article" date="2016" name="Nat. Commun.">
        <title>Thousands of microbial genomes shed light on interconnected biogeochemical processes in an aquifer system.</title>
        <authorList>
            <person name="Anantharaman K."/>
            <person name="Brown C.T."/>
            <person name="Hug L.A."/>
            <person name="Sharon I."/>
            <person name="Castelle C.J."/>
            <person name="Probst A.J."/>
            <person name="Thomas B.C."/>
            <person name="Singh A."/>
            <person name="Wilkins M.J."/>
            <person name="Karaoz U."/>
            <person name="Brodie E.L."/>
            <person name="Williams K.H."/>
            <person name="Hubbard S.S."/>
            <person name="Banfield J.F."/>
        </authorList>
    </citation>
    <scope>NUCLEOTIDE SEQUENCE [LARGE SCALE GENOMIC DNA]</scope>
</reference>
<organism evidence="3 4">
    <name type="scientific">Candidatus Beckwithbacteria bacterium RBG_13_42_9</name>
    <dbReference type="NCBI Taxonomy" id="1797457"/>
    <lineage>
        <taxon>Bacteria</taxon>
        <taxon>Candidatus Beckwithiibacteriota</taxon>
    </lineage>
</organism>
<dbReference type="SUPFAM" id="SSF82771">
    <property type="entry name" value="GIY-YIG endonuclease"/>
    <property type="match status" value="1"/>
</dbReference>
<sequence>MSKKWKWYVYILECQDGLYYTGCTWNLNRRLEQHASGLGSKFTARHKVNKLVYWEEHEDLETARKRELQIKDWGRAKKRKLISGEWKHY</sequence>
<accession>A0A1F5E6B3</accession>
<evidence type="ECO:0000256" key="1">
    <source>
        <dbReference type="ARBA" id="ARBA00007435"/>
    </source>
</evidence>
<gene>
    <name evidence="3" type="ORF">A2160_05670</name>
</gene>
<dbReference type="Pfam" id="PF01541">
    <property type="entry name" value="GIY-YIG"/>
    <property type="match status" value="1"/>
</dbReference>
<dbReference type="PANTHER" id="PTHR34477">
    <property type="entry name" value="UPF0213 PROTEIN YHBQ"/>
    <property type="match status" value="1"/>
</dbReference>
<feature type="domain" description="GIY-YIG" evidence="2">
    <location>
        <begin position="5"/>
        <end position="82"/>
    </location>
</feature>
<dbReference type="STRING" id="1797457.A2160_05670"/>
<evidence type="ECO:0000259" key="2">
    <source>
        <dbReference type="PROSITE" id="PS50164"/>
    </source>
</evidence>
<dbReference type="EMBL" id="MEZK01000015">
    <property type="protein sequence ID" value="OGD62846.1"/>
    <property type="molecule type" value="Genomic_DNA"/>
</dbReference>
<comment type="caution">
    <text evidence="3">The sequence shown here is derived from an EMBL/GenBank/DDBJ whole genome shotgun (WGS) entry which is preliminary data.</text>
</comment>
<dbReference type="PANTHER" id="PTHR34477:SF5">
    <property type="entry name" value="BSL5627 PROTEIN"/>
    <property type="match status" value="1"/>
</dbReference>
<dbReference type="InterPro" id="IPR000305">
    <property type="entry name" value="GIY-YIG_endonuc"/>
</dbReference>